<dbReference type="EMBL" id="CP144751">
    <property type="protein sequence ID" value="WVZ83388.1"/>
    <property type="molecule type" value="Genomic_DNA"/>
</dbReference>
<dbReference type="PANTHER" id="PTHR36766:SF40">
    <property type="entry name" value="DISEASE RESISTANCE PROTEIN RGA3"/>
    <property type="match status" value="1"/>
</dbReference>
<keyword evidence="3" id="KW-1185">Reference proteome</keyword>
<dbReference type="Gene3D" id="3.40.50.300">
    <property type="entry name" value="P-loop containing nucleotide triphosphate hydrolases"/>
    <property type="match status" value="1"/>
</dbReference>
<accession>A0AAQ3U0Z5</accession>
<dbReference type="SUPFAM" id="SSF52540">
    <property type="entry name" value="P-loop containing nucleoside triphosphate hydrolases"/>
    <property type="match status" value="1"/>
</dbReference>
<dbReference type="GO" id="GO:0043531">
    <property type="term" value="F:ADP binding"/>
    <property type="evidence" value="ECO:0007669"/>
    <property type="project" value="InterPro"/>
</dbReference>
<sequence>MAAAALAVAVVGWFVAPNIKELMDWARSYVRSNVVWYTGLPEKLEQLAEALSGINTYVAQSRLGFVVNNEATIRHLWELKDAIHDAEELLDTFQYQILEANLLAAENDRRRSVVGSRESLRELERLLAQLHANSRDLFQISQFVVRAKPRPTTGPLRRCSQLFGYEDEYRHLMARLRGGDAKVIAIVGHGGMGKTELAQWAFNDAAANSKDRSFDLCIWVSVYGKFGEDDLLAEIWRSVPNKTNADGLVRASVASIQQALEKKVTQANRYLLVLDDVCNDESVEASNQQRRIKTWNTVLAPFKRPRGRGSRILMTTRAEICVKTLGTAAVQTLGAVATARINLCGIDAPAIKGLLKKTASDDGQARLPSELQSALQANVDTLHGSPLAAEIRACRFKPVNRDIEL</sequence>
<dbReference type="AlphaFoldDB" id="A0AAQ3U0Z5"/>
<dbReference type="Proteomes" id="UP001341281">
    <property type="component" value="Chromosome 07"/>
</dbReference>
<protein>
    <recommendedName>
        <fullName evidence="1">NB-ARC domain-containing protein</fullName>
    </recommendedName>
</protein>
<dbReference type="PANTHER" id="PTHR36766">
    <property type="entry name" value="PLANT BROAD-SPECTRUM MILDEW RESISTANCE PROTEIN RPW8"/>
    <property type="match status" value="1"/>
</dbReference>
<dbReference type="InterPro" id="IPR002182">
    <property type="entry name" value="NB-ARC"/>
</dbReference>
<feature type="domain" description="NB-ARC" evidence="1">
    <location>
        <begin position="167"/>
        <end position="319"/>
    </location>
</feature>
<evidence type="ECO:0000313" key="3">
    <source>
        <dbReference type="Proteomes" id="UP001341281"/>
    </source>
</evidence>
<dbReference type="PRINTS" id="PR00364">
    <property type="entry name" value="DISEASERSIST"/>
</dbReference>
<evidence type="ECO:0000259" key="1">
    <source>
        <dbReference type="Pfam" id="PF00931"/>
    </source>
</evidence>
<evidence type="ECO:0000313" key="2">
    <source>
        <dbReference type="EMBL" id="WVZ83388.1"/>
    </source>
</evidence>
<reference evidence="2 3" key="1">
    <citation type="submission" date="2024-02" db="EMBL/GenBank/DDBJ databases">
        <title>High-quality chromosome-scale genome assembly of Pensacola bahiagrass (Paspalum notatum Flugge var. saurae).</title>
        <authorList>
            <person name="Vega J.M."/>
            <person name="Podio M."/>
            <person name="Orjuela J."/>
            <person name="Siena L.A."/>
            <person name="Pessino S.C."/>
            <person name="Combes M.C."/>
            <person name="Mariac C."/>
            <person name="Albertini E."/>
            <person name="Pupilli F."/>
            <person name="Ortiz J.P.A."/>
            <person name="Leblanc O."/>
        </authorList>
    </citation>
    <scope>NUCLEOTIDE SEQUENCE [LARGE SCALE GENOMIC DNA]</scope>
    <source>
        <strain evidence="2">R1</strain>
        <tissue evidence="2">Leaf</tissue>
    </source>
</reference>
<organism evidence="2 3">
    <name type="scientific">Paspalum notatum var. saurae</name>
    <dbReference type="NCBI Taxonomy" id="547442"/>
    <lineage>
        <taxon>Eukaryota</taxon>
        <taxon>Viridiplantae</taxon>
        <taxon>Streptophyta</taxon>
        <taxon>Embryophyta</taxon>
        <taxon>Tracheophyta</taxon>
        <taxon>Spermatophyta</taxon>
        <taxon>Magnoliopsida</taxon>
        <taxon>Liliopsida</taxon>
        <taxon>Poales</taxon>
        <taxon>Poaceae</taxon>
        <taxon>PACMAD clade</taxon>
        <taxon>Panicoideae</taxon>
        <taxon>Andropogonodae</taxon>
        <taxon>Paspaleae</taxon>
        <taxon>Paspalinae</taxon>
        <taxon>Paspalum</taxon>
    </lineage>
</organism>
<dbReference type="Pfam" id="PF00931">
    <property type="entry name" value="NB-ARC"/>
    <property type="match status" value="1"/>
</dbReference>
<gene>
    <name evidence="2" type="ORF">U9M48_030546</name>
</gene>
<name>A0AAQ3U0Z5_PASNO</name>
<proteinExistence type="predicted"/>
<dbReference type="InterPro" id="IPR027417">
    <property type="entry name" value="P-loop_NTPase"/>
</dbReference>